<sequence>DPDLSDGPTIAKSRGLKPALKVGGARQKGKRKQRDDEEDGSEMEERPSKRGPGRPAGTSNFSKASTNKALDLVEKLLPTGPKAWAHLTTRFNKWAVRHGEPERPGKSVESRYKTLLKYKKPTGNPHCPGEVKRAHRIEVMINQHVDTRELSDSDLGGAANEDNDHDSSDDSIEILPSSSSTTRTAVARRAPSPPLRRARLNAPELVDKLSKAFDPAVQKARDNDRANHSFQTTHMLALTGQLRDSQTSNDNLRRELTAMQNRLHELERARDRAEMRLEFSQGPTLAPADLPARPSGSRFKDVPGVVRVNGHVKCETVYEDGGRCTEWFSDFSDDEKENHAPSASTARMPDFSP</sequence>
<feature type="region of interest" description="Disordered" evidence="2">
    <location>
        <begin position="333"/>
        <end position="353"/>
    </location>
</feature>
<dbReference type="PANTHER" id="PTHR34409">
    <property type="entry name" value="SET DOMAIN-CONTAINING PROTEIN"/>
    <property type="match status" value="1"/>
</dbReference>
<proteinExistence type="predicted"/>
<accession>A0AAD6STD2</accession>
<dbReference type="PANTHER" id="PTHR34409:SF1">
    <property type="entry name" value="MYB-LIKE DOMAIN-CONTAINING PROTEIN"/>
    <property type="match status" value="1"/>
</dbReference>
<dbReference type="InterPro" id="IPR049203">
    <property type="entry name" value="DUF6818"/>
</dbReference>
<evidence type="ECO:0000256" key="2">
    <source>
        <dbReference type="SAM" id="MobiDB-lite"/>
    </source>
</evidence>
<feature type="coiled-coil region" evidence="1">
    <location>
        <begin position="242"/>
        <end position="276"/>
    </location>
</feature>
<dbReference type="EMBL" id="JARJCM010000082">
    <property type="protein sequence ID" value="KAJ7031407.1"/>
    <property type="molecule type" value="Genomic_DNA"/>
</dbReference>
<protein>
    <recommendedName>
        <fullName evidence="3">DUF6818 domain-containing protein</fullName>
    </recommendedName>
</protein>
<feature type="compositionally biased region" description="Low complexity" evidence="2">
    <location>
        <begin position="176"/>
        <end position="190"/>
    </location>
</feature>
<evidence type="ECO:0000259" key="3">
    <source>
        <dbReference type="Pfam" id="PF20681"/>
    </source>
</evidence>
<gene>
    <name evidence="4" type="ORF">C8F04DRAFT_1363935</name>
</gene>
<dbReference type="AlphaFoldDB" id="A0AAD6STD2"/>
<dbReference type="Proteomes" id="UP001218188">
    <property type="component" value="Unassembled WGS sequence"/>
</dbReference>
<keyword evidence="5" id="KW-1185">Reference proteome</keyword>
<evidence type="ECO:0000256" key="1">
    <source>
        <dbReference type="SAM" id="Coils"/>
    </source>
</evidence>
<organism evidence="4 5">
    <name type="scientific">Mycena alexandri</name>
    <dbReference type="NCBI Taxonomy" id="1745969"/>
    <lineage>
        <taxon>Eukaryota</taxon>
        <taxon>Fungi</taxon>
        <taxon>Dikarya</taxon>
        <taxon>Basidiomycota</taxon>
        <taxon>Agaricomycotina</taxon>
        <taxon>Agaricomycetes</taxon>
        <taxon>Agaricomycetidae</taxon>
        <taxon>Agaricales</taxon>
        <taxon>Marasmiineae</taxon>
        <taxon>Mycenaceae</taxon>
        <taxon>Mycena</taxon>
    </lineage>
</organism>
<feature type="region of interest" description="Disordered" evidence="2">
    <location>
        <begin position="145"/>
        <end position="199"/>
    </location>
</feature>
<keyword evidence="1" id="KW-0175">Coiled coil</keyword>
<evidence type="ECO:0000313" key="4">
    <source>
        <dbReference type="EMBL" id="KAJ7031407.1"/>
    </source>
</evidence>
<comment type="caution">
    <text evidence="4">The sequence shown here is derived from an EMBL/GenBank/DDBJ whole genome shotgun (WGS) entry which is preliminary data.</text>
</comment>
<feature type="region of interest" description="Disordered" evidence="2">
    <location>
        <begin position="1"/>
        <end position="66"/>
    </location>
</feature>
<feature type="non-terminal residue" evidence="4">
    <location>
        <position position="353"/>
    </location>
</feature>
<reference evidence="4" key="1">
    <citation type="submission" date="2023-03" db="EMBL/GenBank/DDBJ databases">
        <title>Massive genome expansion in bonnet fungi (Mycena s.s.) driven by repeated elements and novel gene families across ecological guilds.</title>
        <authorList>
            <consortium name="Lawrence Berkeley National Laboratory"/>
            <person name="Harder C.B."/>
            <person name="Miyauchi S."/>
            <person name="Viragh M."/>
            <person name="Kuo A."/>
            <person name="Thoen E."/>
            <person name="Andreopoulos B."/>
            <person name="Lu D."/>
            <person name="Skrede I."/>
            <person name="Drula E."/>
            <person name="Henrissat B."/>
            <person name="Morin E."/>
            <person name="Kohler A."/>
            <person name="Barry K."/>
            <person name="LaButti K."/>
            <person name="Morin E."/>
            <person name="Salamov A."/>
            <person name="Lipzen A."/>
            <person name="Mereny Z."/>
            <person name="Hegedus B."/>
            <person name="Baldrian P."/>
            <person name="Stursova M."/>
            <person name="Weitz H."/>
            <person name="Taylor A."/>
            <person name="Grigoriev I.V."/>
            <person name="Nagy L.G."/>
            <person name="Martin F."/>
            <person name="Kauserud H."/>
        </authorList>
    </citation>
    <scope>NUCLEOTIDE SEQUENCE</scope>
    <source>
        <strain evidence="4">CBHHK200</strain>
    </source>
</reference>
<name>A0AAD6STD2_9AGAR</name>
<dbReference type="Pfam" id="PF20681">
    <property type="entry name" value="DUF6818"/>
    <property type="match status" value="1"/>
</dbReference>
<feature type="compositionally biased region" description="Polar residues" evidence="2">
    <location>
        <begin position="57"/>
        <end position="66"/>
    </location>
</feature>
<feature type="non-terminal residue" evidence="4">
    <location>
        <position position="1"/>
    </location>
</feature>
<feature type="domain" description="DUF6818" evidence="3">
    <location>
        <begin position="78"/>
        <end position="153"/>
    </location>
</feature>
<feature type="compositionally biased region" description="Acidic residues" evidence="2">
    <location>
        <begin position="161"/>
        <end position="172"/>
    </location>
</feature>
<evidence type="ECO:0000313" key="5">
    <source>
        <dbReference type="Proteomes" id="UP001218188"/>
    </source>
</evidence>